<keyword evidence="3" id="KW-1185">Reference proteome</keyword>
<evidence type="ECO:0000256" key="1">
    <source>
        <dbReference type="SAM" id="MobiDB-lite"/>
    </source>
</evidence>
<dbReference type="AlphaFoldDB" id="A0A7Y3XBT1"/>
<dbReference type="GO" id="GO:0043565">
    <property type="term" value="F:sequence-specific DNA binding"/>
    <property type="evidence" value="ECO:0007669"/>
    <property type="project" value="InterPro"/>
</dbReference>
<dbReference type="SUPFAM" id="SSF48295">
    <property type="entry name" value="TrpR-like"/>
    <property type="match status" value="1"/>
</dbReference>
<comment type="caution">
    <text evidence="2">The sequence shown here is derived from an EMBL/GenBank/DDBJ whole genome shotgun (WGS) entry which is preliminary data.</text>
</comment>
<proteinExistence type="predicted"/>
<feature type="compositionally biased region" description="Polar residues" evidence="1">
    <location>
        <begin position="91"/>
        <end position="100"/>
    </location>
</feature>
<dbReference type="GO" id="GO:0004803">
    <property type="term" value="F:transposase activity"/>
    <property type="evidence" value="ECO:0007669"/>
    <property type="project" value="InterPro"/>
</dbReference>
<dbReference type="GO" id="GO:0006313">
    <property type="term" value="P:DNA transposition"/>
    <property type="evidence" value="ECO:0007669"/>
    <property type="project" value="InterPro"/>
</dbReference>
<dbReference type="Pfam" id="PF01527">
    <property type="entry name" value="HTH_Tnp_1"/>
    <property type="match status" value="1"/>
</dbReference>
<name>A0A7Y3XBT1_9GAMM</name>
<organism evidence="2 3">
    <name type="scientific">Vreelandella azerica</name>
    <dbReference type="NCBI Taxonomy" id="2732867"/>
    <lineage>
        <taxon>Bacteria</taxon>
        <taxon>Pseudomonadati</taxon>
        <taxon>Pseudomonadota</taxon>
        <taxon>Gammaproteobacteria</taxon>
        <taxon>Oceanospirillales</taxon>
        <taxon>Halomonadaceae</taxon>
        <taxon>Vreelandella</taxon>
    </lineage>
</organism>
<reference evidence="2 3" key="2">
    <citation type="submission" date="2020-06" db="EMBL/GenBank/DDBJ databases">
        <title>Halomonas songnenensis sp. nov., a moderately halophilic bacterium isolated from saline and alkaline soils.</title>
        <authorList>
            <person name="Jiang J."/>
            <person name="Pan Y."/>
        </authorList>
    </citation>
    <scope>NUCLEOTIDE SEQUENCE [LARGE SCALE GENOMIC DNA]</scope>
    <source>
        <strain evidence="2 3">TBZ9</strain>
    </source>
</reference>
<evidence type="ECO:0000313" key="3">
    <source>
        <dbReference type="Proteomes" id="UP000588806"/>
    </source>
</evidence>
<sequence length="153" mass="16693">MTVDVHLFLSGHSHDRIKRVGSASQAPRKRRRYSPEFKTRIINACQQTGASVAGIALENALNANLVHKWIREARRQTSRNDPPAFVPVPISGTSAPGSTRHNSEVDYIRLSIPRAKGVVIVEWPSTGPGKARPSAVNPNRRSVSKAPTVSRSA</sequence>
<dbReference type="InterPro" id="IPR002514">
    <property type="entry name" value="Transposase_8"/>
</dbReference>
<accession>A0A7Y3XBT1</accession>
<dbReference type="InterPro" id="IPR010921">
    <property type="entry name" value="Trp_repressor/repl_initiator"/>
</dbReference>
<dbReference type="EMBL" id="JABFHI010000007">
    <property type="protein sequence ID" value="NOG32684.1"/>
    <property type="molecule type" value="Genomic_DNA"/>
</dbReference>
<evidence type="ECO:0000313" key="2">
    <source>
        <dbReference type="EMBL" id="NOG32684.1"/>
    </source>
</evidence>
<dbReference type="Proteomes" id="UP000588806">
    <property type="component" value="Unassembled WGS sequence"/>
</dbReference>
<gene>
    <name evidence="2" type="ORF">HLB35_14620</name>
</gene>
<feature type="region of interest" description="Disordered" evidence="1">
    <location>
        <begin position="124"/>
        <end position="153"/>
    </location>
</feature>
<feature type="compositionally biased region" description="Polar residues" evidence="1">
    <location>
        <begin position="136"/>
        <end position="153"/>
    </location>
</feature>
<feature type="region of interest" description="Disordered" evidence="1">
    <location>
        <begin position="76"/>
        <end position="102"/>
    </location>
</feature>
<reference evidence="2 3" key="1">
    <citation type="submission" date="2020-05" db="EMBL/GenBank/DDBJ databases">
        <authorList>
            <person name="Ruan W."/>
            <person name="Jeon C.O."/>
            <person name="Chun B.H."/>
        </authorList>
    </citation>
    <scope>NUCLEOTIDE SEQUENCE [LARGE SCALE GENOMIC DNA]</scope>
    <source>
        <strain evidence="2 3">TBZ9</strain>
    </source>
</reference>
<dbReference type="NCBIfam" id="NF047595">
    <property type="entry name" value="IS66_ISRel24_TnpA"/>
    <property type="match status" value="1"/>
</dbReference>
<protein>
    <submittedName>
        <fullName evidence="2">Transposase</fullName>
    </submittedName>
</protein>